<evidence type="ECO:0000256" key="1">
    <source>
        <dbReference type="SAM" id="MobiDB-lite"/>
    </source>
</evidence>
<evidence type="ECO:0000313" key="2">
    <source>
        <dbReference type="Proteomes" id="UP000504606"/>
    </source>
</evidence>
<dbReference type="Pfam" id="PF00612">
    <property type="entry name" value="IQ"/>
    <property type="match status" value="1"/>
</dbReference>
<reference evidence="3" key="1">
    <citation type="submission" date="2025-08" db="UniProtKB">
        <authorList>
            <consortium name="RefSeq"/>
        </authorList>
    </citation>
    <scope>IDENTIFICATION</scope>
    <source>
        <tissue evidence="3">Whole organism</tissue>
    </source>
</reference>
<protein>
    <submittedName>
        <fullName evidence="3">Histone-lysine N-methyltransferase SETD1A-like</fullName>
    </submittedName>
</protein>
<keyword evidence="2" id="KW-1185">Reference proteome</keyword>
<feature type="compositionally biased region" description="Low complexity" evidence="1">
    <location>
        <begin position="66"/>
        <end position="90"/>
    </location>
</feature>
<gene>
    <name evidence="3" type="primary">LOC127750040</name>
</gene>
<dbReference type="RefSeq" id="XP_052126443.1">
    <property type="nucleotide sequence ID" value="XM_052270483.1"/>
</dbReference>
<dbReference type="PROSITE" id="PS50096">
    <property type="entry name" value="IQ"/>
    <property type="match status" value="1"/>
</dbReference>
<accession>A0A9C6UCH9</accession>
<feature type="region of interest" description="Disordered" evidence="1">
    <location>
        <begin position="28"/>
        <end position="117"/>
    </location>
</feature>
<feature type="region of interest" description="Disordered" evidence="1">
    <location>
        <begin position="193"/>
        <end position="222"/>
    </location>
</feature>
<feature type="compositionally biased region" description="Pro residues" evidence="1">
    <location>
        <begin position="167"/>
        <end position="178"/>
    </location>
</feature>
<feature type="compositionally biased region" description="Polar residues" evidence="1">
    <location>
        <begin position="53"/>
        <end position="65"/>
    </location>
</feature>
<organism evidence="2 3">
    <name type="scientific">Frankliniella occidentalis</name>
    <name type="common">Western flower thrips</name>
    <name type="synonym">Euthrips occidentalis</name>
    <dbReference type="NCBI Taxonomy" id="133901"/>
    <lineage>
        <taxon>Eukaryota</taxon>
        <taxon>Metazoa</taxon>
        <taxon>Ecdysozoa</taxon>
        <taxon>Arthropoda</taxon>
        <taxon>Hexapoda</taxon>
        <taxon>Insecta</taxon>
        <taxon>Pterygota</taxon>
        <taxon>Neoptera</taxon>
        <taxon>Paraneoptera</taxon>
        <taxon>Thysanoptera</taxon>
        <taxon>Terebrantia</taxon>
        <taxon>Thripoidea</taxon>
        <taxon>Thripidae</taxon>
        <taxon>Frankliniella</taxon>
    </lineage>
</organism>
<name>A0A9C6UCH9_FRAOC</name>
<dbReference type="AlphaFoldDB" id="A0A9C6UCH9"/>
<dbReference type="KEGG" id="foc:127750040"/>
<dbReference type="Proteomes" id="UP000504606">
    <property type="component" value="Unplaced"/>
</dbReference>
<feature type="compositionally biased region" description="Basic and acidic residues" evidence="1">
    <location>
        <begin position="193"/>
        <end position="203"/>
    </location>
</feature>
<dbReference type="InterPro" id="IPR000048">
    <property type="entry name" value="IQ_motif_EF-hand-BS"/>
</dbReference>
<dbReference type="GeneID" id="127750040"/>
<feature type="region of interest" description="Disordered" evidence="1">
    <location>
        <begin position="155"/>
        <end position="180"/>
    </location>
</feature>
<dbReference type="InterPro" id="IPR027417">
    <property type="entry name" value="P-loop_NTPase"/>
</dbReference>
<sequence length="293" mass="31522">MGVVAKGKENTLKLKDLIARFDACNTHGRADRPLTKRASSTDSGIDVSPEPLVTQQDNVTLIQLVSSDSGASSSDEGGSASSASSGTRDSVLLLTHSGPSSWEDHPEPPRVDDKDSSPAVVERLVSFYQNAPDPATPTGTTPTPKMTLALGRQQLPNSAPWGMSRPRAPPPEPPPPASAPECAASIVKKVKEKFERLDQRPLEDTPSSTPLRRRGPSLDGFLGGARRRVIADPPAPAPPRRAVSDLSEIFFRAGVLEQLEAQRDERIAGHVVRLQARCRGFLARKQLAKRKVQ</sequence>
<dbReference type="SUPFAM" id="SSF52540">
    <property type="entry name" value="P-loop containing nucleoside triphosphate hydrolases"/>
    <property type="match status" value="1"/>
</dbReference>
<evidence type="ECO:0000313" key="3">
    <source>
        <dbReference type="RefSeq" id="XP_052126443.1"/>
    </source>
</evidence>
<proteinExistence type="predicted"/>
<feature type="compositionally biased region" description="Basic and acidic residues" evidence="1">
    <location>
        <begin position="102"/>
        <end position="116"/>
    </location>
</feature>
<dbReference type="OrthoDB" id="312459at2759"/>
<dbReference type="Gene3D" id="1.20.5.4820">
    <property type="match status" value="1"/>
</dbReference>